<dbReference type="GO" id="GO:0003677">
    <property type="term" value="F:DNA binding"/>
    <property type="evidence" value="ECO:0007669"/>
    <property type="project" value="InterPro"/>
</dbReference>
<sequence length="182" mass="20986">MNTHSTQSEASLIESCINGDRKSQKKLYDLYSPKLFLICLKYTKNQMDAEDVLQDGFVKLFTHLHKFKGDGSFEGWMRRIFVNTSIEQLRRKKFETRDCDSFGNIILDKEPTALDILYKKDLIQSSQNLSKGYRTVFDLYAVQGFSHQQIANKLGITESTSKSQFSRAKALLRNAVQERQLA</sequence>
<comment type="caution">
    <text evidence="7">The sequence shown here is derived from an EMBL/GenBank/DDBJ whole genome shotgun (WGS) entry which is preliminary data.</text>
</comment>
<dbReference type="SUPFAM" id="SSF88946">
    <property type="entry name" value="Sigma2 domain of RNA polymerase sigma factors"/>
    <property type="match status" value="1"/>
</dbReference>
<feature type="domain" description="RNA polymerase sigma factor 70 region 4 type 2" evidence="6">
    <location>
        <begin position="127"/>
        <end position="172"/>
    </location>
</feature>
<dbReference type="Gene3D" id="1.10.10.10">
    <property type="entry name" value="Winged helix-like DNA-binding domain superfamily/Winged helix DNA-binding domain"/>
    <property type="match status" value="1"/>
</dbReference>
<evidence type="ECO:0000313" key="8">
    <source>
        <dbReference type="Proteomes" id="UP000321513"/>
    </source>
</evidence>
<evidence type="ECO:0000256" key="2">
    <source>
        <dbReference type="ARBA" id="ARBA00023015"/>
    </source>
</evidence>
<dbReference type="Pfam" id="PF08281">
    <property type="entry name" value="Sigma70_r4_2"/>
    <property type="match status" value="1"/>
</dbReference>
<dbReference type="InterPro" id="IPR036388">
    <property type="entry name" value="WH-like_DNA-bd_sf"/>
</dbReference>
<accession>A0A512B6Y0</accession>
<evidence type="ECO:0000256" key="3">
    <source>
        <dbReference type="ARBA" id="ARBA00023082"/>
    </source>
</evidence>
<dbReference type="GO" id="GO:0000428">
    <property type="term" value="C:DNA-directed RNA polymerase complex"/>
    <property type="evidence" value="ECO:0007669"/>
    <property type="project" value="UniProtKB-KW"/>
</dbReference>
<dbReference type="GO" id="GO:0006352">
    <property type="term" value="P:DNA-templated transcription initiation"/>
    <property type="evidence" value="ECO:0007669"/>
    <property type="project" value="InterPro"/>
</dbReference>
<dbReference type="InterPro" id="IPR013249">
    <property type="entry name" value="RNA_pol_sigma70_r4_t2"/>
</dbReference>
<evidence type="ECO:0000256" key="4">
    <source>
        <dbReference type="ARBA" id="ARBA00023163"/>
    </source>
</evidence>
<dbReference type="InterPro" id="IPR014284">
    <property type="entry name" value="RNA_pol_sigma-70_dom"/>
</dbReference>
<keyword evidence="2" id="KW-0805">Transcription regulation</keyword>
<dbReference type="PANTHER" id="PTHR43133">
    <property type="entry name" value="RNA POLYMERASE ECF-TYPE SIGMA FACTO"/>
    <property type="match status" value="1"/>
</dbReference>
<dbReference type="RefSeq" id="WP_147201692.1">
    <property type="nucleotide sequence ID" value="NZ_BJYT01000001.1"/>
</dbReference>
<dbReference type="OrthoDB" id="1056775at2"/>
<name>A0A512B6Y0_9BACT</name>
<dbReference type="InterPro" id="IPR039425">
    <property type="entry name" value="RNA_pol_sigma-70-like"/>
</dbReference>
<comment type="similarity">
    <text evidence="1">Belongs to the sigma-70 factor family. ECF subfamily.</text>
</comment>
<dbReference type="InterPro" id="IPR013324">
    <property type="entry name" value="RNA_pol_sigma_r3/r4-like"/>
</dbReference>
<protein>
    <submittedName>
        <fullName evidence="7">DNA-directed RNA polymerase sigma-70 factor</fullName>
    </submittedName>
</protein>
<gene>
    <name evidence="7" type="ORF">SAE01_02290</name>
</gene>
<evidence type="ECO:0000259" key="5">
    <source>
        <dbReference type="Pfam" id="PF04542"/>
    </source>
</evidence>
<dbReference type="Proteomes" id="UP000321513">
    <property type="component" value="Unassembled WGS sequence"/>
</dbReference>
<evidence type="ECO:0000259" key="6">
    <source>
        <dbReference type="Pfam" id="PF08281"/>
    </source>
</evidence>
<dbReference type="Gene3D" id="1.10.1740.10">
    <property type="match status" value="1"/>
</dbReference>
<dbReference type="AlphaFoldDB" id="A0A512B6Y0"/>
<reference evidence="7 8" key="1">
    <citation type="submission" date="2019-07" db="EMBL/GenBank/DDBJ databases">
        <title>Whole genome shotgun sequence of Segetibacter aerophilus NBRC 106135.</title>
        <authorList>
            <person name="Hosoyama A."/>
            <person name="Uohara A."/>
            <person name="Ohji S."/>
            <person name="Ichikawa N."/>
        </authorList>
    </citation>
    <scope>NUCLEOTIDE SEQUENCE [LARGE SCALE GENOMIC DNA]</scope>
    <source>
        <strain evidence="7 8">NBRC 106135</strain>
    </source>
</reference>
<keyword evidence="4" id="KW-0804">Transcription</keyword>
<dbReference type="Pfam" id="PF04542">
    <property type="entry name" value="Sigma70_r2"/>
    <property type="match status" value="1"/>
</dbReference>
<keyword evidence="3" id="KW-0731">Sigma factor</keyword>
<dbReference type="InterPro" id="IPR013325">
    <property type="entry name" value="RNA_pol_sigma_r2"/>
</dbReference>
<organism evidence="7 8">
    <name type="scientific">Segetibacter aerophilus</name>
    <dbReference type="NCBI Taxonomy" id="670293"/>
    <lineage>
        <taxon>Bacteria</taxon>
        <taxon>Pseudomonadati</taxon>
        <taxon>Bacteroidota</taxon>
        <taxon>Chitinophagia</taxon>
        <taxon>Chitinophagales</taxon>
        <taxon>Chitinophagaceae</taxon>
        <taxon>Segetibacter</taxon>
    </lineage>
</organism>
<proteinExistence type="inferred from homology"/>
<dbReference type="GO" id="GO:0016987">
    <property type="term" value="F:sigma factor activity"/>
    <property type="evidence" value="ECO:0007669"/>
    <property type="project" value="UniProtKB-KW"/>
</dbReference>
<feature type="domain" description="RNA polymerase sigma-70 region 2" evidence="5">
    <location>
        <begin position="27"/>
        <end position="93"/>
    </location>
</feature>
<dbReference type="EMBL" id="BJYT01000001">
    <property type="protein sequence ID" value="GEO07733.1"/>
    <property type="molecule type" value="Genomic_DNA"/>
</dbReference>
<dbReference type="NCBIfam" id="TIGR02937">
    <property type="entry name" value="sigma70-ECF"/>
    <property type="match status" value="1"/>
</dbReference>
<evidence type="ECO:0000313" key="7">
    <source>
        <dbReference type="EMBL" id="GEO07733.1"/>
    </source>
</evidence>
<dbReference type="PANTHER" id="PTHR43133:SF46">
    <property type="entry name" value="RNA POLYMERASE SIGMA-70 FACTOR ECF SUBFAMILY"/>
    <property type="match status" value="1"/>
</dbReference>
<evidence type="ECO:0000256" key="1">
    <source>
        <dbReference type="ARBA" id="ARBA00010641"/>
    </source>
</evidence>
<keyword evidence="7" id="KW-0240">DNA-directed RNA polymerase</keyword>
<dbReference type="SUPFAM" id="SSF88659">
    <property type="entry name" value="Sigma3 and sigma4 domains of RNA polymerase sigma factors"/>
    <property type="match status" value="1"/>
</dbReference>
<dbReference type="InterPro" id="IPR007627">
    <property type="entry name" value="RNA_pol_sigma70_r2"/>
</dbReference>
<keyword evidence="8" id="KW-1185">Reference proteome</keyword>